<dbReference type="EMBL" id="MN094788">
    <property type="protein sequence ID" value="QDH83583.1"/>
    <property type="molecule type" value="Genomic_DNA"/>
</dbReference>
<dbReference type="GeneID" id="56136058"/>
<dbReference type="Proteomes" id="UP000320799">
    <property type="component" value="Segment"/>
</dbReference>
<dbReference type="KEGG" id="vg:56136058"/>
<sequence>MTCPMVTVYSKDGCTLHSFKMGQSDTWTKLNAVLALHYDQPFSVRVTVPARKHATAGTWEHNPDDEFPISVERPALKSWYQETIVEVHEVMLNIGTFEERGHYLAGYLDGRIAKGRASSPMVAHMKSDVSKLRKIMAEVDDAKETLGHALNKLKDFLERK</sequence>
<organism evidence="1 2">
    <name type="scientific">Achromobacter phage Motura</name>
    <dbReference type="NCBI Taxonomy" id="2591403"/>
    <lineage>
        <taxon>Viruses</taxon>
        <taxon>Duplodnaviria</taxon>
        <taxon>Heunggongvirae</taxon>
        <taxon>Uroviricota</taxon>
        <taxon>Caudoviricetes</taxon>
        <taxon>Moturavirus</taxon>
        <taxon>Moturavirus motura</taxon>
    </lineage>
</organism>
<evidence type="ECO:0000313" key="2">
    <source>
        <dbReference type="Proteomes" id="UP000320799"/>
    </source>
</evidence>
<evidence type="ECO:0000313" key="1">
    <source>
        <dbReference type="EMBL" id="QDH83583.1"/>
    </source>
</evidence>
<reference evidence="1 2" key="1">
    <citation type="submission" date="2019-06" db="EMBL/GenBank/DDBJ databases">
        <authorList>
            <person name="Kincaid V.D."/>
            <person name="Fuller A."/>
            <person name="Hodges K."/>
            <person name="Bansal M."/>
            <person name="Essig J."/>
            <person name="Johnson A."/>
        </authorList>
    </citation>
    <scope>NUCLEOTIDE SEQUENCE [LARGE SCALE GENOMIC DNA]</scope>
</reference>
<proteinExistence type="predicted"/>
<name>A0A514CSY3_9CAUD</name>
<keyword evidence="2" id="KW-1185">Reference proteome</keyword>
<accession>A0A514CSY3</accession>
<dbReference type="RefSeq" id="YP_009903782.1">
    <property type="nucleotide sequence ID" value="NC_049849.1"/>
</dbReference>
<protein>
    <submittedName>
        <fullName evidence="1">Uncharacterized protein</fullName>
    </submittedName>
</protein>